<evidence type="ECO:0000256" key="4">
    <source>
        <dbReference type="ARBA" id="ARBA00022729"/>
    </source>
</evidence>
<dbReference type="InterPro" id="IPR018046">
    <property type="entry name" value="Pili_assmbl_chaperone_CS"/>
</dbReference>
<evidence type="ECO:0000259" key="10">
    <source>
        <dbReference type="Pfam" id="PF00345"/>
    </source>
</evidence>
<dbReference type="Pfam" id="PF02753">
    <property type="entry name" value="PapD_C"/>
    <property type="match status" value="1"/>
</dbReference>
<dbReference type="GO" id="GO:0071555">
    <property type="term" value="P:cell wall organization"/>
    <property type="evidence" value="ECO:0007669"/>
    <property type="project" value="InterPro"/>
</dbReference>
<dbReference type="GO" id="GO:0030288">
    <property type="term" value="C:outer membrane-bounded periplasmic space"/>
    <property type="evidence" value="ECO:0007669"/>
    <property type="project" value="InterPro"/>
</dbReference>
<feature type="domain" description="Pili assembly chaperone C-terminal" evidence="11">
    <location>
        <begin position="173"/>
        <end position="235"/>
    </location>
</feature>
<evidence type="ECO:0000256" key="1">
    <source>
        <dbReference type="ARBA" id="ARBA00004418"/>
    </source>
</evidence>
<evidence type="ECO:0000313" key="13">
    <source>
        <dbReference type="Proteomes" id="UP000494301"/>
    </source>
</evidence>
<dbReference type="InterPro" id="IPR013783">
    <property type="entry name" value="Ig-like_fold"/>
</dbReference>
<dbReference type="PANTHER" id="PTHR30251">
    <property type="entry name" value="PILUS ASSEMBLY CHAPERONE"/>
    <property type="match status" value="1"/>
</dbReference>
<comment type="subcellular location">
    <subcellularLocation>
        <location evidence="1 8">Periplasm</location>
    </subcellularLocation>
</comment>
<keyword evidence="3" id="KW-1029">Fimbrium biogenesis</keyword>
<keyword evidence="5" id="KW-0574">Periplasm</keyword>
<evidence type="ECO:0000256" key="5">
    <source>
        <dbReference type="ARBA" id="ARBA00022764"/>
    </source>
</evidence>
<dbReference type="RefSeq" id="WP_122947332.1">
    <property type="nucleotide sequence ID" value="NZ_CABVQF010000011.1"/>
</dbReference>
<proteinExistence type="inferred from homology"/>
<dbReference type="PRINTS" id="PR00969">
    <property type="entry name" value="CHAPERONPILI"/>
</dbReference>
<dbReference type="AlphaFoldDB" id="A0A6J5ITC3"/>
<dbReference type="SUPFAM" id="SSF49354">
    <property type="entry name" value="PapD-like"/>
    <property type="match status" value="1"/>
</dbReference>
<evidence type="ECO:0000313" key="12">
    <source>
        <dbReference type="EMBL" id="CAB3961062.1"/>
    </source>
</evidence>
<evidence type="ECO:0000256" key="2">
    <source>
        <dbReference type="ARBA" id="ARBA00007399"/>
    </source>
</evidence>
<accession>A0A6J5ITC3</accession>
<dbReference type="InterPro" id="IPR036316">
    <property type="entry name" value="Pili_assmbl_chap_C_dom_sf"/>
</dbReference>
<gene>
    <name evidence="12" type="ORF">BLA3211_00801</name>
</gene>
<dbReference type="InterPro" id="IPR016148">
    <property type="entry name" value="Pili_assmbl_chaperone_C"/>
</dbReference>
<dbReference type="InterPro" id="IPR050643">
    <property type="entry name" value="Periplasmic_pilus_chap"/>
</dbReference>
<feature type="chain" id="PRO_5032531322" evidence="9">
    <location>
        <begin position="24"/>
        <end position="246"/>
    </location>
</feature>
<evidence type="ECO:0000256" key="6">
    <source>
        <dbReference type="ARBA" id="ARBA00023186"/>
    </source>
</evidence>
<evidence type="ECO:0000256" key="8">
    <source>
        <dbReference type="RuleBase" id="RU003918"/>
    </source>
</evidence>
<evidence type="ECO:0000256" key="7">
    <source>
        <dbReference type="ARBA" id="ARBA00023319"/>
    </source>
</evidence>
<evidence type="ECO:0000259" key="11">
    <source>
        <dbReference type="Pfam" id="PF02753"/>
    </source>
</evidence>
<dbReference type="InterPro" id="IPR001829">
    <property type="entry name" value="Pili_assmbl_chaperone_bac"/>
</dbReference>
<evidence type="ECO:0000256" key="3">
    <source>
        <dbReference type="ARBA" id="ARBA00022558"/>
    </source>
</evidence>
<dbReference type="EMBL" id="CABWIL020000002">
    <property type="protein sequence ID" value="CAB3961062.1"/>
    <property type="molecule type" value="Genomic_DNA"/>
</dbReference>
<dbReference type="Proteomes" id="UP000494301">
    <property type="component" value="Unassembled WGS sequence"/>
</dbReference>
<sequence length="246" mass="26812">MKLLKLFRTLTLAVAAFASQADASVVIAGTRVIFPSSEREVTIQLTNDSKRPALVQAWLDDGDSRALPENIDVPFTLTPSIFRMEAGNGQTLRLVHTGEPLPADRESLFWLNVLEVPPKASAAESRNRIQLAFRSRIKIMYRPTGLAGNVDDAPMQLDWRVVRADGGYALEASNPTPFVVNFGNVLLKSGGRQHDAGMGYVLPRSTQRFPLKDLAGTPAAGATVEFGSINDWGRATDIERPVSVEP</sequence>
<dbReference type="FunFam" id="2.60.40.10:FF:000458">
    <property type="entry name" value="Molecular chaperone FimC"/>
    <property type="match status" value="1"/>
</dbReference>
<dbReference type="PROSITE" id="PS00635">
    <property type="entry name" value="PILI_CHAPERONE"/>
    <property type="match status" value="1"/>
</dbReference>
<comment type="similarity">
    <text evidence="2 8">Belongs to the periplasmic pilus chaperone family.</text>
</comment>
<dbReference type="InterPro" id="IPR008962">
    <property type="entry name" value="PapD-like_sf"/>
</dbReference>
<feature type="signal peptide" evidence="9">
    <location>
        <begin position="1"/>
        <end position="23"/>
    </location>
</feature>
<dbReference type="SUPFAM" id="SSF49584">
    <property type="entry name" value="Periplasmic chaperone C-domain"/>
    <property type="match status" value="1"/>
</dbReference>
<name>A0A6J5ITC3_9BURK</name>
<keyword evidence="4 9" id="KW-0732">Signal</keyword>
<dbReference type="Pfam" id="PF00345">
    <property type="entry name" value="PapD_N"/>
    <property type="match status" value="1"/>
</dbReference>
<keyword evidence="6 8" id="KW-0143">Chaperone</keyword>
<dbReference type="Gene3D" id="2.60.40.10">
    <property type="entry name" value="Immunoglobulins"/>
    <property type="match status" value="2"/>
</dbReference>
<dbReference type="PANTHER" id="PTHR30251:SF2">
    <property type="entry name" value="FIMBRIAL CHAPERONE YADV-RELATED"/>
    <property type="match status" value="1"/>
</dbReference>
<dbReference type="InterPro" id="IPR016147">
    <property type="entry name" value="Pili_assmbl_chaperone_N"/>
</dbReference>
<feature type="domain" description="Pili assembly chaperone N-terminal" evidence="10">
    <location>
        <begin position="24"/>
        <end position="146"/>
    </location>
</feature>
<keyword evidence="7" id="KW-0393">Immunoglobulin domain</keyword>
<reference evidence="12 13" key="1">
    <citation type="submission" date="2020-04" db="EMBL/GenBank/DDBJ databases">
        <authorList>
            <person name="Depoorter E."/>
        </authorList>
    </citation>
    <scope>NUCLEOTIDE SEQUENCE [LARGE SCALE GENOMIC DNA]</scope>
    <source>
        <strain evidence="12 13">BCC0217</strain>
    </source>
</reference>
<evidence type="ECO:0000256" key="9">
    <source>
        <dbReference type="SAM" id="SignalP"/>
    </source>
</evidence>
<organism evidence="12 13">
    <name type="scientific">Burkholderia aenigmatica</name>
    <dbReference type="NCBI Taxonomy" id="2015348"/>
    <lineage>
        <taxon>Bacteria</taxon>
        <taxon>Pseudomonadati</taxon>
        <taxon>Pseudomonadota</taxon>
        <taxon>Betaproteobacteria</taxon>
        <taxon>Burkholderiales</taxon>
        <taxon>Burkholderiaceae</taxon>
        <taxon>Burkholderia</taxon>
        <taxon>Burkholderia cepacia complex</taxon>
    </lineage>
</organism>
<protein>
    <submittedName>
        <fullName evidence="12">Pilus assembly protein</fullName>
    </submittedName>
</protein>